<comment type="cofactor">
    <cofactor evidence="1">
        <name>Fe cation</name>
        <dbReference type="ChEBI" id="CHEBI:24875"/>
    </cofactor>
</comment>
<evidence type="ECO:0000256" key="3">
    <source>
        <dbReference type="ARBA" id="ARBA00023004"/>
    </source>
</evidence>
<dbReference type="EMBL" id="CAJNOO010000086">
    <property type="protein sequence ID" value="CAF0794073.1"/>
    <property type="molecule type" value="Genomic_DNA"/>
</dbReference>
<proteinExistence type="inferred from homology"/>
<comment type="caution">
    <text evidence="5">The sequence shown here is derived from an EMBL/GenBank/DDBJ whole genome shotgun (WGS) entry which is preliminary data.</text>
</comment>
<evidence type="ECO:0008006" key="8">
    <source>
        <dbReference type="Google" id="ProtNLM"/>
    </source>
</evidence>
<dbReference type="EMBL" id="CAJNOU010000077">
    <property type="protein sequence ID" value="CAF0850903.1"/>
    <property type="molecule type" value="Genomic_DNA"/>
</dbReference>
<dbReference type="Gene3D" id="2.60.120.620">
    <property type="entry name" value="q2cbj1_9rhob like domain"/>
    <property type="match status" value="1"/>
</dbReference>
<dbReference type="Proteomes" id="UP000663882">
    <property type="component" value="Unassembled WGS sequence"/>
</dbReference>
<reference evidence="5" key="1">
    <citation type="submission" date="2021-02" db="EMBL/GenBank/DDBJ databases">
        <authorList>
            <person name="Nowell W R."/>
        </authorList>
    </citation>
    <scope>NUCLEOTIDE SEQUENCE</scope>
</reference>
<comment type="similarity">
    <text evidence="4">Belongs to the PhyH family. PHYHD1 subfamily.</text>
</comment>
<evidence type="ECO:0000313" key="5">
    <source>
        <dbReference type="EMBL" id="CAF0794073.1"/>
    </source>
</evidence>
<dbReference type="OrthoDB" id="445007at2759"/>
<evidence type="ECO:0000313" key="6">
    <source>
        <dbReference type="EMBL" id="CAF0850903.1"/>
    </source>
</evidence>
<evidence type="ECO:0000256" key="4">
    <source>
        <dbReference type="ARBA" id="ARBA00038356"/>
    </source>
</evidence>
<dbReference type="AlphaFoldDB" id="A0A813SG06"/>
<accession>A0A813SG06</accession>
<organism evidence="5 7">
    <name type="scientific">Rotaria sordida</name>
    <dbReference type="NCBI Taxonomy" id="392033"/>
    <lineage>
        <taxon>Eukaryota</taxon>
        <taxon>Metazoa</taxon>
        <taxon>Spiralia</taxon>
        <taxon>Gnathifera</taxon>
        <taxon>Rotifera</taxon>
        <taxon>Eurotatoria</taxon>
        <taxon>Bdelloidea</taxon>
        <taxon>Philodinida</taxon>
        <taxon>Philodinidae</taxon>
        <taxon>Rotaria</taxon>
    </lineage>
</organism>
<name>A0A813SG06_9BILA</name>
<dbReference type="GO" id="GO:0046872">
    <property type="term" value="F:metal ion binding"/>
    <property type="evidence" value="ECO:0007669"/>
    <property type="project" value="UniProtKB-KW"/>
</dbReference>
<keyword evidence="3" id="KW-0408">Iron</keyword>
<dbReference type="PANTHER" id="PTHR20883">
    <property type="entry name" value="PHYTANOYL-COA DIOXYGENASE DOMAIN CONTAINING 1"/>
    <property type="match status" value="1"/>
</dbReference>
<dbReference type="InterPro" id="IPR008775">
    <property type="entry name" value="Phytyl_CoA_dOase-like"/>
</dbReference>
<dbReference type="SUPFAM" id="SSF51197">
    <property type="entry name" value="Clavaminate synthase-like"/>
    <property type="match status" value="1"/>
</dbReference>
<gene>
    <name evidence="5" type="ORF">RFH988_LOCUS3576</name>
    <name evidence="6" type="ORF">SEV965_LOCUS3099</name>
</gene>
<dbReference type="Proteomes" id="UP000663889">
    <property type="component" value="Unassembled WGS sequence"/>
</dbReference>
<dbReference type="Pfam" id="PF05721">
    <property type="entry name" value="PhyH"/>
    <property type="match status" value="1"/>
</dbReference>
<evidence type="ECO:0000256" key="1">
    <source>
        <dbReference type="ARBA" id="ARBA00001962"/>
    </source>
</evidence>
<keyword evidence="2" id="KW-0479">Metal-binding</keyword>
<protein>
    <recommendedName>
        <fullName evidence="8">Phytanoyl-CoA dioxygenase</fullName>
    </recommendedName>
</protein>
<dbReference type="PANTHER" id="PTHR20883:SF15">
    <property type="entry name" value="PHYTANOYL-COA DIOXYGENASE DOMAIN-CONTAINING PROTEIN 1"/>
    <property type="match status" value="1"/>
</dbReference>
<evidence type="ECO:0000256" key="2">
    <source>
        <dbReference type="ARBA" id="ARBA00022723"/>
    </source>
</evidence>
<sequence length="289" mass="33039">MLTEEQIQRYNRDGYLVVKNFITLDDCQKLKGAGDRIIDAWEPERDNPWLFSNVENKIHSSHQYLIDSSDKVSCFPEDDAVNPETGKLNQDKRASVRRIGHNLHMLVPEFKRVTFSDNVKAVLHDLDFIQPAIRQSLLTFKQPFIGTKVLPHQDGTFVYNDPLKVVNILIGLEDATLGNSCVFFVPGSHSEPIRSRFIRNPDEKEFKEGKMFVTVGEDKKYDDAEFVPAEMKAGDCVLIHGQVVHKSDKNTSPISRQIYAITAIETHDSTYCKENWLQPVTPFPLVYDN</sequence>
<evidence type="ECO:0000313" key="7">
    <source>
        <dbReference type="Proteomes" id="UP000663882"/>
    </source>
</evidence>